<dbReference type="Gene3D" id="3.40.50.150">
    <property type="entry name" value="Vaccinia Virus protein VP39"/>
    <property type="match status" value="1"/>
</dbReference>
<dbReference type="EMBL" id="BMNL01000002">
    <property type="protein sequence ID" value="GGP20637.1"/>
    <property type="molecule type" value="Genomic_DNA"/>
</dbReference>
<dbReference type="PANTHER" id="PTHR23290">
    <property type="entry name" value="RRNA N6-ADENOSINE-METHYLTRANSFERASE METTL5"/>
    <property type="match status" value="1"/>
</dbReference>
<reference evidence="1" key="1">
    <citation type="journal article" date="2014" name="Int. J. Syst. Evol. Microbiol.">
        <title>Complete genome sequence of Corynebacterium casei LMG S-19264T (=DSM 44701T), isolated from a smear-ripened cheese.</title>
        <authorList>
            <consortium name="US DOE Joint Genome Institute (JGI-PGF)"/>
            <person name="Walter F."/>
            <person name="Albersmeier A."/>
            <person name="Kalinowski J."/>
            <person name="Ruckert C."/>
        </authorList>
    </citation>
    <scope>NUCLEOTIDE SEQUENCE</scope>
    <source>
        <strain evidence="1">JCM 10088</strain>
    </source>
</reference>
<accession>A0A830GT72</accession>
<dbReference type="SUPFAM" id="SSF53335">
    <property type="entry name" value="S-adenosyl-L-methionine-dependent methyltransferases"/>
    <property type="match status" value="1"/>
</dbReference>
<evidence type="ECO:0000313" key="2">
    <source>
        <dbReference type="Proteomes" id="UP000610960"/>
    </source>
</evidence>
<keyword evidence="1" id="KW-0808">Transferase</keyword>
<dbReference type="AlphaFoldDB" id="A0A830GT72"/>
<gene>
    <name evidence="1" type="ORF">GCM10007981_09520</name>
</gene>
<dbReference type="Proteomes" id="UP000610960">
    <property type="component" value="Unassembled WGS sequence"/>
</dbReference>
<proteinExistence type="predicted"/>
<evidence type="ECO:0000313" key="1">
    <source>
        <dbReference type="EMBL" id="GGP20637.1"/>
    </source>
</evidence>
<organism evidence="1 2">
    <name type="scientific">Thermocladium modestius</name>
    <dbReference type="NCBI Taxonomy" id="62609"/>
    <lineage>
        <taxon>Archaea</taxon>
        <taxon>Thermoproteota</taxon>
        <taxon>Thermoprotei</taxon>
        <taxon>Thermoproteales</taxon>
        <taxon>Thermoproteaceae</taxon>
        <taxon>Thermocladium</taxon>
    </lineage>
</organism>
<dbReference type="GO" id="GO:0032259">
    <property type="term" value="P:methylation"/>
    <property type="evidence" value="ECO:0007669"/>
    <property type="project" value="UniProtKB-KW"/>
</dbReference>
<dbReference type="OrthoDB" id="31271at2157"/>
<dbReference type="GO" id="GO:0008168">
    <property type="term" value="F:methyltransferase activity"/>
    <property type="evidence" value="ECO:0007669"/>
    <property type="project" value="UniProtKB-KW"/>
</dbReference>
<name>A0A830GT72_9CREN</name>
<dbReference type="InterPro" id="IPR029063">
    <property type="entry name" value="SAM-dependent_MTases_sf"/>
</dbReference>
<dbReference type="PANTHER" id="PTHR23290:SF0">
    <property type="entry name" value="RRNA N6-ADENOSINE-METHYLTRANSFERASE METTL5"/>
    <property type="match status" value="1"/>
</dbReference>
<dbReference type="RefSeq" id="WP_188596275.1">
    <property type="nucleotide sequence ID" value="NZ_BMNL01000002.1"/>
</dbReference>
<keyword evidence="2" id="KW-1185">Reference proteome</keyword>
<protein>
    <submittedName>
        <fullName evidence="1">Methylase</fullName>
    </submittedName>
</protein>
<comment type="caution">
    <text evidence="1">The sequence shown here is derived from an EMBL/GenBank/DDBJ whole genome shotgun (WGS) entry which is preliminary data.</text>
</comment>
<keyword evidence="1" id="KW-0489">Methyltransferase</keyword>
<reference evidence="1" key="2">
    <citation type="submission" date="2020-09" db="EMBL/GenBank/DDBJ databases">
        <authorList>
            <person name="Sun Q."/>
            <person name="Ohkuma M."/>
        </authorList>
    </citation>
    <scope>NUCLEOTIDE SEQUENCE</scope>
    <source>
        <strain evidence="1">JCM 10088</strain>
    </source>
</reference>
<dbReference type="InterPro" id="IPR051720">
    <property type="entry name" value="rRNA_MeTrfase/Polyamine_Synth"/>
</dbReference>
<sequence length="200" mass="21682">MINSLKELEMRVQSIHGFSRPKLRLEQYVTPAKLIASIVWLSFIRGELGRVVDIGCGPGGFAIASSLLGSRSICIDVDLDAVGDCVDNSMGLDVDAAVMDALLPAIRDGFNATCFTNPPFGIWSRRGIDVEMVKSSMSFCGIIYSIHKSSAAAAVIKKTGGTIVDTSTLLIPHVYSHHRRIKYSVEVVVIRSTKPKDQDA</sequence>